<keyword evidence="1" id="KW-1133">Transmembrane helix</keyword>
<feature type="transmembrane region" description="Helical" evidence="1">
    <location>
        <begin position="12"/>
        <end position="32"/>
    </location>
</feature>
<evidence type="ECO:0000256" key="1">
    <source>
        <dbReference type="SAM" id="Phobius"/>
    </source>
</evidence>
<keyword evidence="1" id="KW-0472">Membrane</keyword>
<feature type="transmembrane region" description="Helical" evidence="1">
    <location>
        <begin position="52"/>
        <end position="74"/>
    </location>
</feature>
<proteinExistence type="predicted"/>
<keyword evidence="1" id="KW-0812">Transmembrane</keyword>
<organism evidence="2">
    <name type="scientific">Streptococcus thermophilus</name>
    <dbReference type="NCBI Taxonomy" id="1308"/>
    <lineage>
        <taxon>Bacteria</taxon>
        <taxon>Bacillati</taxon>
        <taxon>Bacillota</taxon>
        <taxon>Bacilli</taxon>
        <taxon>Lactobacillales</taxon>
        <taxon>Streptococcaceae</taxon>
        <taxon>Streptococcus</taxon>
    </lineage>
</organism>
<dbReference type="AlphaFoldDB" id="A0A3G6JLH8"/>
<dbReference type="EMBL" id="CP029252">
    <property type="protein sequence ID" value="AZA24243.1"/>
    <property type="molecule type" value="Genomic_DNA"/>
</dbReference>
<gene>
    <name evidence="3" type="ORF">DF198_09810</name>
    <name evidence="2" type="ORF">DQL92_10265</name>
</gene>
<reference evidence="2" key="1">
    <citation type="submission" date="2018-07" db="EMBL/GenBank/DDBJ databases">
        <authorList>
            <person name="Somerville V."/>
        </authorList>
    </citation>
    <scope>NUCLEOTIDE SEQUENCE</scope>
    <source>
        <strain evidence="3">NWC_1_1</strain>
        <strain evidence="2">NWC_2_1</strain>
    </source>
</reference>
<name>A0A3G6JLH8_STRTR</name>
<evidence type="ECO:0000313" key="2">
    <source>
        <dbReference type="EMBL" id="AZA18962.1"/>
    </source>
</evidence>
<evidence type="ECO:0000313" key="3">
    <source>
        <dbReference type="EMBL" id="AZA24243.1"/>
    </source>
</evidence>
<protein>
    <submittedName>
        <fullName evidence="2">Uncharacterized protein</fullName>
    </submittedName>
</protein>
<sequence length="199" mass="23682">MKRNYYQQIFNICTLLLILIFLCSVSSIIFSISMNTLQSITYLAFLYQFVSVLYITNLLIAFVSLFLFLALIYCEVFLRLKEDSLTNLWKSVYQTFSMRIFLRQSEYSETVTAIEQTKVTHYNPINKYFNQAVRKTIVDIRENKVTLLIRIPKTQQATKILKDMEMLISEEIYNCNSDYYFSRAERNGKWLYFVGTKRK</sequence>
<dbReference type="EMBL" id="CP031021">
    <property type="protein sequence ID" value="AZA18962.1"/>
    <property type="molecule type" value="Genomic_DNA"/>
</dbReference>
<accession>A0A3G6JLH8</accession>